<keyword evidence="6" id="KW-0067">ATP-binding</keyword>
<dbReference type="SUPFAM" id="SSF90123">
    <property type="entry name" value="ABC transporter transmembrane region"/>
    <property type="match status" value="1"/>
</dbReference>
<evidence type="ECO:0000256" key="8">
    <source>
        <dbReference type="ARBA" id="ARBA00023136"/>
    </source>
</evidence>
<comment type="caution">
    <text evidence="11">The sequence shown here is derived from an EMBL/GenBank/DDBJ whole genome shotgun (WGS) entry which is preliminary data.</text>
</comment>
<keyword evidence="8 9" id="KW-0472">Membrane</keyword>
<dbReference type="InterPro" id="IPR003439">
    <property type="entry name" value="ABC_transporter-like_ATP-bd"/>
</dbReference>
<keyword evidence="3 9" id="KW-0812">Transmembrane</keyword>
<proteinExistence type="predicted"/>
<feature type="domain" description="ABC transmembrane type-1" evidence="10">
    <location>
        <begin position="41"/>
        <end position="323"/>
    </location>
</feature>
<keyword evidence="5" id="KW-0547">Nucleotide-binding</keyword>
<dbReference type="SUPFAM" id="SSF52540">
    <property type="entry name" value="P-loop containing nucleoside triphosphate hydrolases"/>
    <property type="match status" value="1"/>
</dbReference>
<dbReference type="InterPro" id="IPR036640">
    <property type="entry name" value="ABC1_TM_sf"/>
</dbReference>
<evidence type="ECO:0000256" key="1">
    <source>
        <dbReference type="ARBA" id="ARBA00004127"/>
    </source>
</evidence>
<dbReference type="InterPro" id="IPR044746">
    <property type="entry name" value="ABCC_6TM_D1"/>
</dbReference>
<feature type="transmembrane region" description="Helical" evidence="9">
    <location>
        <begin position="175"/>
        <end position="195"/>
    </location>
</feature>
<dbReference type="GO" id="GO:0005524">
    <property type="term" value="F:ATP binding"/>
    <property type="evidence" value="ECO:0007669"/>
    <property type="project" value="UniProtKB-KW"/>
</dbReference>
<dbReference type="EMBL" id="DAKRPA010000319">
    <property type="protein sequence ID" value="DAZ93402.1"/>
    <property type="molecule type" value="Genomic_DNA"/>
</dbReference>
<name>A0AAV2YJ91_9STRA</name>
<dbReference type="Proteomes" id="UP001146120">
    <property type="component" value="Unassembled WGS sequence"/>
</dbReference>
<dbReference type="Gene3D" id="3.40.50.300">
    <property type="entry name" value="P-loop containing nucleotide triphosphate hydrolases"/>
    <property type="match status" value="1"/>
</dbReference>
<evidence type="ECO:0000313" key="12">
    <source>
        <dbReference type="Proteomes" id="UP001146120"/>
    </source>
</evidence>
<dbReference type="GO" id="GO:0016887">
    <property type="term" value="F:ATP hydrolysis activity"/>
    <property type="evidence" value="ECO:0007669"/>
    <property type="project" value="InterPro"/>
</dbReference>
<dbReference type="GO" id="GO:0140359">
    <property type="term" value="F:ABC-type transporter activity"/>
    <property type="evidence" value="ECO:0007669"/>
    <property type="project" value="InterPro"/>
</dbReference>
<evidence type="ECO:0000259" key="10">
    <source>
        <dbReference type="PROSITE" id="PS50929"/>
    </source>
</evidence>
<keyword evidence="12" id="KW-1185">Reference proteome</keyword>
<dbReference type="PANTHER" id="PTHR24223">
    <property type="entry name" value="ATP-BINDING CASSETTE SUB-FAMILY C"/>
    <property type="match status" value="1"/>
</dbReference>
<sequence length="507" mass="55995">MWRLEGSNQSSVAFQAFEQHVKRHHGSVGRALVTTFGWTYLACGAGSLVSAACGVFAPWVLHHLLTAFRQSELDTADLAWWLLAFFLSRVVNAVVLAQVDFTMEVTMMRLTMSLKALVFDKAMRRSMHSKTSSDDAVDVSNLYTSDMDNLLWGGAVVNSVWVCPLQIVVTVRMLYSILGVATFAGVAVILLSMVLNSLVTKAYTDAYEDTTTQGDTRMALIKEVFTAIQVIKLNAWETQFLAKIRRVRRAEMNAITRYMYFMALPIFLMWTTPVLVSIASFLTYTLVLGRTLDAATVFTALMLFNTLRDPLNVLPEAIQAIVQSQISIDRISRFMALDEVNPTRICHDKAKHAADTIIKLDNATFAHAAESAPIDQLADPVLQNVTLEVKKGELVVVHGVVGAGKSSLCAAILGELRKTSGSAFVRPLSVGYYSQQPWIQHMSIRDNILFGSQFDQRRYEQVLEACGLLPDLKQFSAGDATEIGQKGINLSGGQKARLCLARACYAD</sequence>
<feature type="transmembrane region" description="Helical" evidence="9">
    <location>
        <begin position="32"/>
        <end position="59"/>
    </location>
</feature>
<dbReference type="PANTHER" id="PTHR24223:SF443">
    <property type="entry name" value="MULTIDRUG-RESISTANCE LIKE PROTEIN 1, ISOFORM I"/>
    <property type="match status" value="1"/>
</dbReference>
<evidence type="ECO:0000313" key="11">
    <source>
        <dbReference type="EMBL" id="DAZ93402.1"/>
    </source>
</evidence>
<dbReference type="InterPro" id="IPR011527">
    <property type="entry name" value="ABC1_TM_dom"/>
</dbReference>
<organism evidence="11 12">
    <name type="scientific">Lagenidium giganteum</name>
    <dbReference type="NCBI Taxonomy" id="4803"/>
    <lineage>
        <taxon>Eukaryota</taxon>
        <taxon>Sar</taxon>
        <taxon>Stramenopiles</taxon>
        <taxon>Oomycota</taxon>
        <taxon>Peronosporomycetes</taxon>
        <taxon>Pythiales</taxon>
        <taxon>Pythiaceae</taxon>
    </lineage>
</organism>
<feature type="non-terminal residue" evidence="11">
    <location>
        <position position="507"/>
    </location>
</feature>
<keyword evidence="2" id="KW-0813">Transport</keyword>
<keyword evidence="7 9" id="KW-1133">Transmembrane helix</keyword>
<feature type="transmembrane region" description="Helical" evidence="9">
    <location>
        <begin position="79"/>
        <end position="99"/>
    </location>
</feature>
<dbReference type="PROSITE" id="PS50929">
    <property type="entry name" value="ABC_TM1F"/>
    <property type="match status" value="1"/>
</dbReference>
<reference evidence="11" key="2">
    <citation type="journal article" date="2023" name="Microbiol Resour">
        <title>Decontamination and Annotation of the Draft Genome Sequence of the Oomycete Lagenidium giganteum ARSEF 373.</title>
        <authorList>
            <person name="Morgan W.R."/>
            <person name="Tartar A."/>
        </authorList>
    </citation>
    <scope>NUCLEOTIDE SEQUENCE</scope>
    <source>
        <strain evidence="11">ARSEF 373</strain>
    </source>
</reference>
<dbReference type="AlphaFoldDB" id="A0AAV2YJ91"/>
<evidence type="ECO:0000256" key="9">
    <source>
        <dbReference type="SAM" id="Phobius"/>
    </source>
</evidence>
<dbReference type="InterPro" id="IPR027417">
    <property type="entry name" value="P-loop_NTPase"/>
</dbReference>
<evidence type="ECO:0000256" key="4">
    <source>
        <dbReference type="ARBA" id="ARBA00022737"/>
    </source>
</evidence>
<evidence type="ECO:0000256" key="7">
    <source>
        <dbReference type="ARBA" id="ARBA00022989"/>
    </source>
</evidence>
<dbReference type="GO" id="GO:0012505">
    <property type="term" value="C:endomembrane system"/>
    <property type="evidence" value="ECO:0007669"/>
    <property type="project" value="UniProtKB-SubCell"/>
</dbReference>
<dbReference type="GO" id="GO:0016020">
    <property type="term" value="C:membrane"/>
    <property type="evidence" value="ECO:0007669"/>
    <property type="project" value="InterPro"/>
</dbReference>
<feature type="transmembrane region" description="Helical" evidence="9">
    <location>
        <begin position="258"/>
        <end position="281"/>
    </location>
</feature>
<dbReference type="FunFam" id="1.20.1560.10:FF:000006">
    <property type="entry name" value="ATP-binding cassette, sub-family C (CFTR/MRP), member 9"/>
    <property type="match status" value="1"/>
</dbReference>
<reference evidence="11" key="1">
    <citation type="submission" date="2022-11" db="EMBL/GenBank/DDBJ databases">
        <authorList>
            <person name="Morgan W.R."/>
            <person name="Tartar A."/>
        </authorList>
    </citation>
    <scope>NUCLEOTIDE SEQUENCE</scope>
    <source>
        <strain evidence="11">ARSEF 373</strain>
    </source>
</reference>
<dbReference type="Pfam" id="PF00664">
    <property type="entry name" value="ABC_membrane"/>
    <property type="match status" value="1"/>
</dbReference>
<evidence type="ECO:0000256" key="5">
    <source>
        <dbReference type="ARBA" id="ARBA00022741"/>
    </source>
</evidence>
<dbReference type="Pfam" id="PF00005">
    <property type="entry name" value="ABC_tran"/>
    <property type="match status" value="1"/>
</dbReference>
<feature type="transmembrane region" description="Helical" evidence="9">
    <location>
        <begin position="150"/>
        <end position="169"/>
    </location>
</feature>
<accession>A0AAV2YJ91</accession>
<evidence type="ECO:0000256" key="3">
    <source>
        <dbReference type="ARBA" id="ARBA00022692"/>
    </source>
</evidence>
<evidence type="ECO:0000256" key="6">
    <source>
        <dbReference type="ARBA" id="ARBA00022840"/>
    </source>
</evidence>
<dbReference type="InterPro" id="IPR050173">
    <property type="entry name" value="ABC_transporter_C-like"/>
</dbReference>
<evidence type="ECO:0000256" key="2">
    <source>
        <dbReference type="ARBA" id="ARBA00022448"/>
    </source>
</evidence>
<dbReference type="Gene3D" id="1.20.1560.10">
    <property type="entry name" value="ABC transporter type 1, transmembrane domain"/>
    <property type="match status" value="1"/>
</dbReference>
<protein>
    <recommendedName>
        <fullName evidence="10">ABC transmembrane type-1 domain-containing protein</fullName>
    </recommendedName>
</protein>
<keyword evidence="4" id="KW-0677">Repeat</keyword>
<gene>
    <name evidence="11" type="ORF">N0F65_009721</name>
</gene>
<dbReference type="CDD" id="cd18579">
    <property type="entry name" value="ABC_6TM_ABCC_D1"/>
    <property type="match status" value="1"/>
</dbReference>
<comment type="subcellular location">
    <subcellularLocation>
        <location evidence="1">Endomembrane system</location>
        <topology evidence="1">Multi-pass membrane protein</topology>
    </subcellularLocation>
</comment>